<keyword evidence="2" id="KW-1185">Reference proteome</keyword>
<name>A0A1I7UCC0_9PELO</name>
<reference evidence="3" key="1">
    <citation type="submission" date="2016-11" db="UniProtKB">
        <authorList>
            <consortium name="WormBaseParasite"/>
        </authorList>
    </citation>
    <scope>IDENTIFICATION</scope>
</reference>
<sequence>MTSVIRNFTVSAIKSRQVIHLHTLLLLSIVALVIKILLLPLSSNIQMWGFVTNSRVSWLHHYARNPSDIP</sequence>
<evidence type="ECO:0000256" key="1">
    <source>
        <dbReference type="SAM" id="Phobius"/>
    </source>
</evidence>
<dbReference type="Proteomes" id="UP000095282">
    <property type="component" value="Unplaced"/>
</dbReference>
<feature type="transmembrane region" description="Helical" evidence="1">
    <location>
        <begin position="21"/>
        <end position="41"/>
    </location>
</feature>
<keyword evidence="1" id="KW-0472">Membrane</keyword>
<proteinExistence type="predicted"/>
<accession>A0A1I7UCC0</accession>
<dbReference type="AlphaFoldDB" id="A0A1I7UCC0"/>
<dbReference type="WBParaSite" id="Csp11.Scaffold629.g7899.t1">
    <property type="protein sequence ID" value="Csp11.Scaffold629.g7899.t1"/>
    <property type="gene ID" value="Csp11.Scaffold629.g7899"/>
</dbReference>
<keyword evidence="1" id="KW-0812">Transmembrane</keyword>
<keyword evidence="1" id="KW-1133">Transmembrane helix</keyword>
<protein>
    <submittedName>
        <fullName evidence="3">7TM_GPCR_Srx domain-containing protein</fullName>
    </submittedName>
</protein>
<organism evidence="2 3">
    <name type="scientific">Caenorhabditis tropicalis</name>
    <dbReference type="NCBI Taxonomy" id="1561998"/>
    <lineage>
        <taxon>Eukaryota</taxon>
        <taxon>Metazoa</taxon>
        <taxon>Ecdysozoa</taxon>
        <taxon>Nematoda</taxon>
        <taxon>Chromadorea</taxon>
        <taxon>Rhabditida</taxon>
        <taxon>Rhabditina</taxon>
        <taxon>Rhabditomorpha</taxon>
        <taxon>Rhabditoidea</taxon>
        <taxon>Rhabditidae</taxon>
        <taxon>Peloderinae</taxon>
        <taxon>Caenorhabditis</taxon>
    </lineage>
</organism>
<evidence type="ECO:0000313" key="3">
    <source>
        <dbReference type="WBParaSite" id="Csp11.Scaffold629.g7899.t1"/>
    </source>
</evidence>
<evidence type="ECO:0000313" key="2">
    <source>
        <dbReference type="Proteomes" id="UP000095282"/>
    </source>
</evidence>